<protein>
    <submittedName>
        <fullName evidence="1">Uncharacterized protein</fullName>
    </submittedName>
</protein>
<dbReference type="VEuPathDB" id="FungiDB:H257_09508"/>
<dbReference type="EMBL" id="KI913136">
    <property type="protein sequence ID" value="ETV76498.1"/>
    <property type="molecule type" value="Genomic_DNA"/>
</dbReference>
<dbReference type="AlphaFoldDB" id="W4GC11"/>
<reference evidence="1" key="1">
    <citation type="submission" date="2013-12" db="EMBL/GenBank/DDBJ databases">
        <title>The Genome Sequence of Aphanomyces astaci APO3.</title>
        <authorList>
            <consortium name="The Broad Institute Genomics Platform"/>
            <person name="Russ C."/>
            <person name="Tyler B."/>
            <person name="van West P."/>
            <person name="Dieguez-Uribeondo J."/>
            <person name="Young S.K."/>
            <person name="Zeng Q."/>
            <person name="Gargeya S."/>
            <person name="Fitzgerald M."/>
            <person name="Abouelleil A."/>
            <person name="Alvarado L."/>
            <person name="Chapman S.B."/>
            <person name="Gainer-Dewar J."/>
            <person name="Goldberg J."/>
            <person name="Griggs A."/>
            <person name="Gujja S."/>
            <person name="Hansen M."/>
            <person name="Howarth C."/>
            <person name="Imamovic A."/>
            <person name="Ireland A."/>
            <person name="Larimer J."/>
            <person name="McCowan C."/>
            <person name="Murphy C."/>
            <person name="Pearson M."/>
            <person name="Poon T.W."/>
            <person name="Priest M."/>
            <person name="Roberts A."/>
            <person name="Saif S."/>
            <person name="Shea T."/>
            <person name="Sykes S."/>
            <person name="Wortman J."/>
            <person name="Nusbaum C."/>
            <person name="Birren B."/>
        </authorList>
    </citation>
    <scope>NUCLEOTIDE SEQUENCE [LARGE SCALE GENOMIC DNA]</scope>
    <source>
        <strain evidence="1">APO3</strain>
    </source>
</reference>
<dbReference type="GeneID" id="20811504"/>
<organism evidence="1">
    <name type="scientific">Aphanomyces astaci</name>
    <name type="common">Crayfish plague agent</name>
    <dbReference type="NCBI Taxonomy" id="112090"/>
    <lineage>
        <taxon>Eukaryota</taxon>
        <taxon>Sar</taxon>
        <taxon>Stramenopiles</taxon>
        <taxon>Oomycota</taxon>
        <taxon>Saprolegniomycetes</taxon>
        <taxon>Saprolegniales</taxon>
        <taxon>Verrucalvaceae</taxon>
        <taxon>Aphanomyces</taxon>
    </lineage>
</organism>
<accession>W4GC11</accession>
<dbReference type="RefSeq" id="XP_009834043.1">
    <property type="nucleotide sequence ID" value="XM_009835741.1"/>
</dbReference>
<sequence>MASVQRTVFWLAAYAPMANATHAARMYNPTTGPYRLRNTIANTCTDLPKLAWLLWTVSCFVVSSYEYSIAHVSMPSSVPGWHPEQNALLKNRYMVTFSWKCWGEYEGGGMGIAVVSRMSTLTRAGVYPIALRTDELDPGGAKGAVAVCPNTWVNVSPLMNDTLSCKLPRRIDSMEGGTGYESTSWLQMSLTEFVTTYDDMVRA</sequence>
<name>W4GC11_APHAT</name>
<proteinExistence type="predicted"/>
<evidence type="ECO:0000313" key="1">
    <source>
        <dbReference type="EMBL" id="ETV76498.1"/>
    </source>
</evidence>
<gene>
    <name evidence="1" type="ORF">H257_09508</name>
</gene>